<feature type="region of interest" description="Disordered" evidence="1">
    <location>
        <begin position="54"/>
        <end position="131"/>
    </location>
</feature>
<reference evidence="2" key="2">
    <citation type="submission" date="2020-08" db="EMBL/GenBank/DDBJ databases">
        <authorList>
            <person name="Shumante A."/>
            <person name="Zimin A.V."/>
            <person name="Puiu D."/>
            <person name="Salzberg S.L."/>
        </authorList>
    </citation>
    <scope>NUCLEOTIDE SEQUENCE</scope>
    <source>
        <strain evidence="2">WC2-LM</strain>
        <tissue evidence="2">Liver</tissue>
    </source>
</reference>
<reference evidence="3 4" key="1">
    <citation type="submission" date="2019-04" db="EMBL/GenBank/DDBJ databases">
        <authorList>
            <person name="Alioto T."/>
            <person name="Alioto T."/>
        </authorList>
    </citation>
    <scope>NUCLEOTIDE SEQUENCE [LARGE SCALE GENOMIC DNA]</scope>
</reference>
<evidence type="ECO:0000313" key="4">
    <source>
        <dbReference type="Proteomes" id="UP000335636"/>
    </source>
</evidence>
<dbReference type="AlphaFoldDB" id="A0A5E4AGG3"/>
<accession>A0A5E4AGG3</accession>
<feature type="compositionally biased region" description="Low complexity" evidence="1">
    <location>
        <begin position="99"/>
        <end position="116"/>
    </location>
</feature>
<dbReference type="Proteomes" id="UP000335636">
    <property type="component" value="Unassembled WGS sequence"/>
</dbReference>
<feature type="region of interest" description="Disordered" evidence="1">
    <location>
        <begin position="1"/>
        <end position="32"/>
    </location>
</feature>
<keyword evidence="4" id="KW-1185">Reference proteome</keyword>
<organism evidence="3 4">
    <name type="scientific">Marmota monax</name>
    <name type="common">Woodchuck</name>
    <dbReference type="NCBI Taxonomy" id="9995"/>
    <lineage>
        <taxon>Eukaryota</taxon>
        <taxon>Metazoa</taxon>
        <taxon>Chordata</taxon>
        <taxon>Craniata</taxon>
        <taxon>Vertebrata</taxon>
        <taxon>Euteleostomi</taxon>
        <taxon>Mammalia</taxon>
        <taxon>Eutheria</taxon>
        <taxon>Euarchontoglires</taxon>
        <taxon>Glires</taxon>
        <taxon>Rodentia</taxon>
        <taxon>Sciuromorpha</taxon>
        <taxon>Sciuridae</taxon>
        <taxon>Xerinae</taxon>
        <taxon>Marmotini</taxon>
        <taxon>Marmota</taxon>
    </lineage>
</organism>
<dbReference type="Proteomes" id="UP000662637">
    <property type="component" value="Unassembled WGS sequence"/>
</dbReference>
<sequence length="131" mass="14381">MTLWPTRTGDKRKGQVSFPYPRGLKPVREEGGAHKATLLSTSLLMAELLPLLSWVPPGSQGSAQDSPVPPAEHRAQNERSQGLAPESWRFLEVPTIHITPSSDGESPPSTPTTPRLQRPRTPDLESLSQDR</sequence>
<dbReference type="EMBL" id="WJEC01007549">
    <property type="protein sequence ID" value="KAF7470183.1"/>
    <property type="molecule type" value="Genomic_DNA"/>
</dbReference>
<dbReference type="EMBL" id="CABDUW010000056">
    <property type="protein sequence ID" value="VTJ55869.1"/>
    <property type="molecule type" value="Genomic_DNA"/>
</dbReference>
<gene>
    <name evidence="2" type="ORF">GHT09_018410</name>
    <name evidence="3" type="ORF">MONAX_5E034560</name>
</gene>
<evidence type="ECO:0000313" key="3">
    <source>
        <dbReference type="EMBL" id="VTJ55869.1"/>
    </source>
</evidence>
<evidence type="ECO:0000313" key="2">
    <source>
        <dbReference type="EMBL" id="KAF7470183.1"/>
    </source>
</evidence>
<name>A0A5E4AGG3_MARMO</name>
<protein>
    <submittedName>
        <fullName evidence="2">GRAM domain-containing protein 1A</fullName>
    </submittedName>
</protein>
<feature type="compositionally biased region" description="Basic and acidic residues" evidence="1">
    <location>
        <begin position="120"/>
        <end position="131"/>
    </location>
</feature>
<evidence type="ECO:0000256" key="1">
    <source>
        <dbReference type="SAM" id="MobiDB-lite"/>
    </source>
</evidence>
<proteinExistence type="predicted"/>